<dbReference type="PANTHER" id="PTHR11085:SF10">
    <property type="entry name" value="NAD-DEPENDENT PROTEIN DEACYLASE SIRTUIN-5, MITOCHONDRIAL-RELATED"/>
    <property type="match status" value="1"/>
</dbReference>
<proteinExistence type="predicted"/>
<evidence type="ECO:0000259" key="4">
    <source>
        <dbReference type="PROSITE" id="PS50305"/>
    </source>
</evidence>
<name>A0A068WY32_ECHGR</name>
<keyword evidence="2" id="KW-0520">NAD</keyword>
<protein>
    <submittedName>
        <fullName evidence="5 7">NAD dependent deacetylase sirtuin 3</fullName>
    </submittedName>
</protein>
<accession>A0A068WY32</accession>
<reference evidence="7" key="3">
    <citation type="submission" date="2020-10" db="UniProtKB">
        <authorList>
            <consortium name="WormBaseParasite"/>
        </authorList>
    </citation>
    <scope>IDENTIFICATION</scope>
</reference>
<dbReference type="InterPro" id="IPR026591">
    <property type="entry name" value="Sirtuin_cat_small_dom_sf"/>
</dbReference>
<dbReference type="InterPro" id="IPR026590">
    <property type="entry name" value="Ssirtuin_cat_dom"/>
</dbReference>
<dbReference type="PROSITE" id="PS50305">
    <property type="entry name" value="SIRTUIN"/>
    <property type="match status" value="1"/>
</dbReference>
<feature type="binding site" evidence="3">
    <location>
        <position position="164"/>
    </location>
    <ligand>
        <name>Zn(2+)</name>
        <dbReference type="ChEBI" id="CHEBI:29105"/>
    </ligand>
</feature>
<reference evidence="5 6" key="1">
    <citation type="journal article" date="2013" name="Nature">
        <title>The genomes of four tapeworm species reveal adaptations to parasitism.</title>
        <authorList>
            <person name="Tsai I.J."/>
            <person name="Zarowiecki M."/>
            <person name="Holroyd N."/>
            <person name="Garciarrubio A."/>
            <person name="Sanchez-Flores A."/>
            <person name="Brooks K.L."/>
            <person name="Tracey A."/>
            <person name="Bobes R.J."/>
            <person name="Fragoso G."/>
            <person name="Sciutto E."/>
            <person name="Aslett M."/>
            <person name="Beasley H."/>
            <person name="Bennett H.M."/>
            <person name="Cai J."/>
            <person name="Camicia F."/>
            <person name="Clark R."/>
            <person name="Cucher M."/>
            <person name="De Silva N."/>
            <person name="Day T.A."/>
            <person name="Deplazes P."/>
            <person name="Estrada K."/>
            <person name="Fernandez C."/>
            <person name="Holland P.W."/>
            <person name="Hou J."/>
            <person name="Hu S."/>
            <person name="Huckvale T."/>
            <person name="Hung S.S."/>
            <person name="Kamenetzky L."/>
            <person name="Keane J.A."/>
            <person name="Kiss F."/>
            <person name="Koziol U."/>
            <person name="Lambert O."/>
            <person name="Liu K."/>
            <person name="Luo X."/>
            <person name="Luo Y."/>
            <person name="Macchiaroli N."/>
            <person name="Nichol S."/>
            <person name="Paps J."/>
            <person name="Parkinson J."/>
            <person name="Pouchkina-Stantcheva N."/>
            <person name="Riddiford N."/>
            <person name="Rosenzvit M."/>
            <person name="Salinas G."/>
            <person name="Wasmuth J.D."/>
            <person name="Zamanian M."/>
            <person name="Zheng Y."/>
            <person name="Cai X."/>
            <person name="Soberon X."/>
            <person name="Olson P.D."/>
            <person name="Laclette J.P."/>
            <person name="Brehm K."/>
            <person name="Berriman M."/>
            <person name="Garciarrubio A."/>
            <person name="Bobes R.J."/>
            <person name="Fragoso G."/>
            <person name="Sanchez-Flores A."/>
            <person name="Estrada K."/>
            <person name="Cevallos M.A."/>
            <person name="Morett E."/>
            <person name="Gonzalez V."/>
            <person name="Portillo T."/>
            <person name="Ochoa-Leyva A."/>
            <person name="Jose M.V."/>
            <person name="Sciutto E."/>
            <person name="Landa A."/>
            <person name="Jimenez L."/>
            <person name="Valdes V."/>
            <person name="Carrero J.C."/>
            <person name="Larralde C."/>
            <person name="Morales-Montor J."/>
            <person name="Limon-Lason J."/>
            <person name="Soberon X."/>
            <person name="Laclette J.P."/>
        </authorList>
    </citation>
    <scope>NUCLEOTIDE SEQUENCE [LARGE SCALE GENOMIC DNA]</scope>
</reference>
<evidence type="ECO:0000256" key="3">
    <source>
        <dbReference type="PROSITE-ProRule" id="PRU00236"/>
    </source>
</evidence>
<keyword evidence="1" id="KW-0808">Transferase</keyword>
<evidence type="ECO:0000313" key="5">
    <source>
        <dbReference type="EMBL" id="CDS22604.1"/>
    </source>
</evidence>
<dbReference type="GO" id="GO:0017136">
    <property type="term" value="F:histone deacetylase activity, NAD-dependent"/>
    <property type="evidence" value="ECO:0007669"/>
    <property type="project" value="TreeGrafter"/>
</dbReference>
<dbReference type="InterPro" id="IPR003000">
    <property type="entry name" value="Sirtuin"/>
</dbReference>
<feature type="domain" description="Deacetylase sirtuin-type" evidence="4">
    <location>
        <begin position="1"/>
        <end position="261"/>
    </location>
</feature>
<organism evidence="5">
    <name type="scientific">Echinococcus granulosus</name>
    <name type="common">Hydatid tapeworm</name>
    <dbReference type="NCBI Taxonomy" id="6210"/>
    <lineage>
        <taxon>Eukaryota</taxon>
        <taxon>Metazoa</taxon>
        <taxon>Spiralia</taxon>
        <taxon>Lophotrochozoa</taxon>
        <taxon>Platyhelminthes</taxon>
        <taxon>Cestoda</taxon>
        <taxon>Eucestoda</taxon>
        <taxon>Cyclophyllidea</taxon>
        <taxon>Taeniidae</taxon>
        <taxon>Echinococcus</taxon>
        <taxon>Echinococcus granulosus group</taxon>
    </lineage>
</organism>
<feature type="active site" description="Proton acceptor" evidence="3">
    <location>
        <position position="129"/>
    </location>
</feature>
<dbReference type="SUPFAM" id="SSF52467">
    <property type="entry name" value="DHS-like NAD/FAD-binding domain"/>
    <property type="match status" value="1"/>
</dbReference>
<dbReference type="Pfam" id="PF02146">
    <property type="entry name" value="SIR2"/>
    <property type="match status" value="1"/>
</dbReference>
<dbReference type="GO" id="GO:0070403">
    <property type="term" value="F:NAD+ binding"/>
    <property type="evidence" value="ECO:0007669"/>
    <property type="project" value="InterPro"/>
</dbReference>
<gene>
    <name evidence="7" type="primary">EGR_03429</name>
    <name evidence="5" type="ORF">EgrG_001176600</name>
</gene>
<keyword evidence="3" id="KW-0479">Metal-binding</keyword>
<feature type="binding site" evidence="3">
    <location>
        <position position="140"/>
    </location>
    <ligand>
        <name>Zn(2+)</name>
        <dbReference type="ChEBI" id="CHEBI:29105"/>
    </ligand>
</feature>
<dbReference type="EMBL" id="LK028587">
    <property type="protein sequence ID" value="CDS22604.1"/>
    <property type="molecule type" value="Genomic_DNA"/>
</dbReference>
<evidence type="ECO:0000313" key="7">
    <source>
        <dbReference type="WBParaSite" id="EgrG_001176600"/>
    </source>
</evidence>
<dbReference type="OrthoDB" id="420264at2759"/>
<dbReference type="GO" id="GO:0005634">
    <property type="term" value="C:nucleus"/>
    <property type="evidence" value="ECO:0007669"/>
    <property type="project" value="TreeGrafter"/>
</dbReference>
<dbReference type="AlphaFoldDB" id="A0A068WY32"/>
<dbReference type="InterPro" id="IPR050134">
    <property type="entry name" value="NAD-dep_sirtuin_deacylases"/>
</dbReference>
<dbReference type="Proteomes" id="UP000492820">
    <property type="component" value="Unassembled WGS sequence"/>
</dbReference>
<feature type="binding site" evidence="3">
    <location>
        <position position="161"/>
    </location>
    <ligand>
        <name>Zn(2+)</name>
        <dbReference type="ChEBI" id="CHEBI:29105"/>
    </ligand>
</feature>
<evidence type="ECO:0000256" key="2">
    <source>
        <dbReference type="ARBA" id="ARBA00023027"/>
    </source>
</evidence>
<dbReference type="WBParaSite" id="EgrG_001176600">
    <property type="protein sequence ID" value="EgrG_001176600"/>
    <property type="gene ID" value="EgrG_001176600"/>
</dbReference>
<feature type="binding site" evidence="3">
    <location>
        <position position="137"/>
    </location>
    <ligand>
        <name>Zn(2+)</name>
        <dbReference type="ChEBI" id="CHEBI:29105"/>
    </ligand>
</feature>
<reference evidence="5" key="2">
    <citation type="submission" date="2014-06" db="EMBL/GenBank/DDBJ databases">
        <authorList>
            <person name="Aslett M."/>
        </authorList>
    </citation>
    <scope>NUCLEOTIDE SEQUENCE</scope>
</reference>
<dbReference type="GO" id="GO:0046872">
    <property type="term" value="F:metal ion binding"/>
    <property type="evidence" value="ECO:0007669"/>
    <property type="project" value="UniProtKB-KW"/>
</dbReference>
<evidence type="ECO:0000256" key="1">
    <source>
        <dbReference type="ARBA" id="ARBA00022679"/>
    </source>
</evidence>
<dbReference type="Gene3D" id="3.30.1600.10">
    <property type="entry name" value="SIR2/SIRT2 'Small Domain"/>
    <property type="match status" value="1"/>
</dbReference>
<keyword evidence="3" id="KW-0862">Zinc</keyword>
<dbReference type="Gene3D" id="3.40.50.1220">
    <property type="entry name" value="TPP-binding domain"/>
    <property type="match status" value="1"/>
</dbReference>
<dbReference type="PANTHER" id="PTHR11085">
    <property type="entry name" value="NAD-DEPENDENT PROTEIN DEACYLASE SIRTUIN-5, MITOCHONDRIAL-RELATED"/>
    <property type="match status" value="1"/>
</dbReference>
<sequence>MPRALEVVAHLISEGKAHDIIVMAGAGISTASGIPDFRSPKTGLYANLKKYKLPYPEAIFDINYFKIRPSAFYALAKELYPTGKYRPNIAHYFFRLLNQKRLLRRVYTQNIDGLERVAGIPASKLVEAHGTFATAQCLKCEKSIPARMVKAAIDRGKVARCYRCRGLVKPDIVFYNEDLPAKFWRYREDIPKGDLIIVMGTSLEVQPFSKLIAATHSNTPRVLFNKHIVGPFKTRRRPKDFVALGDISTLIRELCALLEWTDELEDLMKDAELRRIDYIGLSPLNVNAMLRLQNEHRRRNESRIVRNSCQTTPTISSFLPNVCLDEEMEMRACMASSGVARFPVPVGDDKNQKLPSIVLEYHRTERMKMPYPPHRRRGISVPPIRCGVEESGEGGQMDEDLKEETLKKVKKGTVLLPKRLSEMHITTDADEQN</sequence>
<evidence type="ECO:0000313" key="6">
    <source>
        <dbReference type="Proteomes" id="UP000492820"/>
    </source>
</evidence>
<dbReference type="InterPro" id="IPR029035">
    <property type="entry name" value="DHS-like_NAD/FAD-binding_dom"/>
</dbReference>